<evidence type="ECO:0000256" key="6">
    <source>
        <dbReference type="ARBA" id="ARBA00023065"/>
    </source>
</evidence>
<comment type="subcellular location">
    <subcellularLocation>
        <location evidence="1">Cell membrane</location>
        <topology evidence="1">Multi-pass membrane protein</topology>
    </subcellularLocation>
</comment>
<dbReference type="AlphaFoldDB" id="A0A0F9U1S7"/>
<feature type="transmembrane region" description="Helical" evidence="8">
    <location>
        <begin position="484"/>
        <end position="505"/>
    </location>
</feature>
<feature type="transmembrane region" description="Helical" evidence="8">
    <location>
        <begin position="131"/>
        <end position="153"/>
    </location>
</feature>
<evidence type="ECO:0000256" key="2">
    <source>
        <dbReference type="ARBA" id="ARBA00022448"/>
    </source>
</evidence>
<accession>A0A0F9U1S7</accession>
<feature type="transmembrane region" description="Helical" evidence="8">
    <location>
        <begin position="353"/>
        <end position="382"/>
    </location>
</feature>
<keyword evidence="5 8" id="KW-1133">Transmembrane helix</keyword>
<name>A0A0F9U1S7_9ZZZZ</name>
<feature type="transmembrane region" description="Helical" evidence="8">
    <location>
        <begin position="280"/>
        <end position="299"/>
    </location>
</feature>
<dbReference type="Pfam" id="PF02386">
    <property type="entry name" value="TrkH"/>
    <property type="match status" value="1"/>
</dbReference>
<feature type="transmembrane region" description="Helical" evidence="8">
    <location>
        <begin position="75"/>
        <end position="92"/>
    </location>
</feature>
<evidence type="ECO:0000256" key="7">
    <source>
        <dbReference type="ARBA" id="ARBA00023136"/>
    </source>
</evidence>
<protein>
    <submittedName>
        <fullName evidence="9">Uncharacterized protein</fullName>
    </submittedName>
</protein>
<feature type="transmembrane region" description="Helical" evidence="8">
    <location>
        <begin position="196"/>
        <end position="220"/>
    </location>
</feature>
<keyword evidence="2" id="KW-0813">Transport</keyword>
<gene>
    <name evidence="9" type="ORF">LCGC14_0661300</name>
</gene>
<feature type="transmembrane region" description="Helical" evidence="8">
    <location>
        <begin position="104"/>
        <end position="124"/>
    </location>
</feature>
<feature type="transmembrane region" description="Helical" evidence="8">
    <location>
        <begin position="542"/>
        <end position="562"/>
    </location>
</feature>
<dbReference type="EMBL" id="LAZR01001267">
    <property type="protein sequence ID" value="KKN47598.1"/>
    <property type="molecule type" value="Genomic_DNA"/>
</dbReference>
<feature type="transmembrane region" description="Helical" evidence="8">
    <location>
        <begin position="248"/>
        <end position="268"/>
    </location>
</feature>
<feature type="transmembrane region" description="Helical" evidence="8">
    <location>
        <begin position="37"/>
        <end position="55"/>
    </location>
</feature>
<dbReference type="PANTHER" id="PTHR32024">
    <property type="entry name" value="TRK SYSTEM POTASSIUM UPTAKE PROTEIN TRKG-RELATED"/>
    <property type="match status" value="1"/>
</dbReference>
<evidence type="ECO:0000256" key="1">
    <source>
        <dbReference type="ARBA" id="ARBA00004651"/>
    </source>
</evidence>
<dbReference type="GO" id="GO:0005886">
    <property type="term" value="C:plasma membrane"/>
    <property type="evidence" value="ECO:0007669"/>
    <property type="project" value="UniProtKB-SubCell"/>
</dbReference>
<dbReference type="InterPro" id="IPR003445">
    <property type="entry name" value="Cat_transpt"/>
</dbReference>
<feature type="transmembrane region" description="Helical" evidence="8">
    <location>
        <begin position="7"/>
        <end position="25"/>
    </location>
</feature>
<organism evidence="9">
    <name type="scientific">marine sediment metagenome</name>
    <dbReference type="NCBI Taxonomy" id="412755"/>
    <lineage>
        <taxon>unclassified sequences</taxon>
        <taxon>metagenomes</taxon>
        <taxon>ecological metagenomes</taxon>
    </lineage>
</organism>
<dbReference type="GO" id="GO:0030001">
    <property type="term" value="P:metal ion transport"/>
    <property type="evidence" value="ECO:0007669"/>
    <property type="project" value="UniProtKB-ARBA"/>
</dbReference>
<proteinExistence type="predicted"/>
<reference evidence="9" key="1">
    <citation type="journal article" date="2015" name="Nature">
        <title>Complex archaea that bridge the gap between prokaryotes and eukaryotes.</title>
        <authorList>
            <person name="Spang A."/>
            <person name="Saw J.H."/>
            <person name="Jorgensen S.L."/>
            <person name="Zaremba-Niedzwiedzka K."/>
            <person name="Martijn J."/>
            <person name="Lind A.E."/>
            <person name="van Eijk R."/>
            <person name="Schleper C."/>
            <person name="Guy L."/>
            <person name="Ettema T.J."/>
        </authorList>
    </citation>
    <scope>NUCLEOTIDE SEQUENCE</scope>
</reference>
<feature type="transmembrane region" description="Helical" evidence="8">
    <location>
        <begin position="419"/>
        <end position="438"/>
    </location>
</feature>
<keyword evidence="6" id="KW-0406">Ion transport</keyword>
<sequence>MWNRLTLSNIALLFLDLILIVFLVYDFGFKNFDELRQYKIIVLPCLVLALIAFNLYKYHIFRKHGDNGTTPKINLIYLSFLIVFEVVFALFNSEKSLAEDLFNARYILEYGLLFYFLTRLSLLLRRVYALYFNPAILFVGSFGLIALVGTFLLKLPAATVNGISFIDALFTSTSATAVTGLIVVDTALDFTAFGQTVIMVLFQLGGLGMLTFTSFFAYFFKTGASYRESLYMQNILGHDRLGGVMARVIQIVIFSLAIEALGALFIYFSLSPEMVERRGFFAVFHAISAYCNAGFSLASDGLYDEGFRFNYFMQWTVMVLIVFGGLGYHIAFNVTQYLRDLVKNVFKIGKKKFIARIVLLNTKITIVTTAILIVAGTVFFLFSEQATILQEHTTNFGKLTTALFASVTSRTAGFNTVDMADFTIPGLLFMIFLMWIGASPASTGGGIKTTTFALATLNIFTVARDSPFIEIGTRRIASDAVKRAFAIISISLVIIGSGILLLLIFNPEFTLIQIAFEVFSAFSTVGLSMGITAALSENSKYVIIFIMFIGRIGLLNLMIGLLRRVDQSGYQYPEENVMIN</sequence>
<evidence type="ECO:0000256" key="8">
    <source>
        <dbReference type="SAM" id="Phobius"/>
    </source>
</evidence>
<comment type="caution">
    <text evidence="9">The sequence shown here is derived from an EMBL/GenBank/DDBJ whole genome shotgun (WGS) entry which is preliminary data.</text>
</comment>
<keyword evidence="3" id="KW-1003">Cell membrane</keyword>
<dbReference type="GO" id="GO:0008324">
    <property type="term" value="F:monoatomic cation transmembrane transporter activity"/>
    <property type="evidence" value="ECO:0007669"/>
    <property type="project" value="InterPro"/>
</dbReference>
<feature type="transmembrane region" description="Helical" evidence="8">
    <location>
        <begin position="511"/>
        <end position="535"/>
    </location>
</feature>
<feature type="transmembrane region" description="Helical" evidence="8">
    <location>
        <begin position="311"/>
        <end position="332"/>
    </location>
</feature>
<evidence type="ECO:0000313" key="9">
    <source>
        <dbReference type="EMBL" id="KKN47598.1"/>
    </source>
</evidence>
<dbReference type="PANTHER" id="PTHR32024:SF1">
    <property type="entry name" value="KTR SYSTEM POTASSIUM UPTAKE PROTEIN B"/>
    <property type="match status" value="1"/>
</dbReference>
<evidence type="ECO:0000256" key="3">
    <source>
        <dbReference type="ARBA" id="ARBA00022475"/>
    </source>
</evidence>
<evidence type="ECO:0000256" key="5">
    <source>
        <dbReference type="ARBA" id="ARBA00022989"/>
    </source>
</evidence>
<keyword evidence="4 8" id="KW-0812">Transmembrane</keyword>
<evidence type="ECO:0000256" key="4">
    <source>
        <dbReference type="ARBA" id="ARBA00022692"/>
    </source>
</evidence>
<keyword evidence="7 8" id="KW-0472">Membrane</keyword>
<feature type="transmembrane region" description="Helical" evidence="8">
    <location>
        <begin position="165"/>
        <end position="184"/>
    </location>
</feature>